<dbReference type="Pfam" id="PF01636">
    <property type="entry name" value="APH"/>
    <property type="match status" value="2"/>
</dbReference>
<name>A0ABV7YD39_9ACTN</name>
<dbReference type="SUPFAM" id="SSF56112">
    <property type="entry name" value="Protein kinase-like (PK-like)"/>
    <property type="match status" value="1"/>
</dbReference>
<sequence>MILAVVRHWSRVVPSPTVTELHSALGAVWRVTSGGRSYVLKRHESLDRLDQEQRVLRHLAEREVPVAVPVPTDDGRLVGDGAYTLAPALPGAAPTIGDAGAIGRALAQLHGALADFPARIETYSMPHGQLPLQLVHGDFHGGNVLVSDGAVTGFVDFANLCYAPRVHDVARYLVDQVLWVVARPDEREQSFRAAMADLVDGYRLTERERAELVPAMRASARSLAAWLRDTPGLPSDWPSIGAAAVSWIDDRL</sequence>
<feature type="domain" description="Aminoglycoside phosphotransferase" evidence="2">
    <location>
        <begin position="22"/>
        <end position="118"/>
    </location>
</feature>
<gene>
    <name evidence="3" type="ORF">ACFOUW_18545</name>
</gene>
<dbReference type="Proteomes" id="UP001595699">
    <property type="component" value="Unassembled WGS sequence"/>
</dbReference>
<organism evidence="3 4">
    <name type="scientific">Tenggerimyces flavus</name>
    <dbReference type="NCBI Taxonomy" id="1708749"/>
    <lineage>
        <taxon>Bacteria</taxon>
        <taxon>Bacillati</taxon>
        <taxon>Actinomycetota</taxon>
        <taxon>Actinomycetes</taxon>
        <taxon>Propionibacteriales</taxon>
        <taxon>Nocardioidaceae</taxon>
        <taxon>Tenggerimyces</taxon>
    </lineage>
</organism>
<protein>
    <submittedName>
        <fullName evidence="3">Phosphotransferase</fullName>
    </submittedName>
</protein>
<evidence type="ECO:0000313" key="3">
    <source>
        <dbReference type="EMBL" id="MFC3762847.1"/>
    </source>
</evidence>
<dbReference type="Gene3D" id="3.90.1200.10">
    <property type="match status" value="1"/>
</dbReference>
<feature type="domain" description="Aminoglycoside phosphotransferase" evidence="2">
    <location>
        <begin position="127"/>
        <end position="186"/>
    </location>
</feature>
<evidence type="ECO:0000256" key="1">
    <source>
        <dbReference type="ARBA" id="ARBA00038240"/>
    </source>
</evidence>
<proteinExistence type="inferred from homology"/>
<dbReference type="PANTHER" id="PTHR21064:SF6">
    <property type="entry name" value="AMINOGLYCOSIDE PHOSPHOTRANSFERASE DOMAIN-CONTAINING PROTEIN"/>
    <property type="match status" value="1"/>
</dbReference>
<dbReference type="EMBL" id="JBHRZH010000016">
    <property type="protein sequence ID" value="MFC3762847.1"/>
    <property type="molecule type" value="Genomic_DNA"/>
</dbReference>
<dbReference type="RefSeq" id="WP_205113692.1">
    <property type="nucleotide sequence ID" value="NZ_JAFBCM010000001.1"/>
</dbReference>
<dbReference type="InterPro" id="IPR002575">
    <property type="entry name" value="Aminoglycoside_PTrfase"/>
</dbReference>
<keyword evidence="4" id="KW-1185">Reference proteome</keyword>
<dbReference type="Gene3D" id="3.30.200.20">
    <property type="entry name" value="Phosphorylase Kinase, domain 1"/>
    <property type="match status" value="1"/>
</dbReference>
<dbReference type="InterPro" id="IPR011009">
    <property type="entry name" value="Kinase-like_dom_sf"/>
</dbReference>
<comment type="similarity">
    <text evidence="1">Belongs to the pseudomonas-type ThrB family.</text>
</comment>
<evidence type="ECO:0000259" key="2">
    <source>
        <dbReference type="Pfam" id="PF01636"/>
    </source>
</evidence>
<dbReference type="InterPro" id="IPR050249">
    <property type="entry name" value="Pseudomonas-type_ThrB"/>
</dbReference>
<evidence type="ECO:0000313" key="4">
    <source>
        <dbReference type="Proteomes" id="UP001595699"/>
    </source>
</evidence>
<comment type="caution">
    <text evidence="3">The sequence shown here is derived from an EMBL/GenBank/DDBJ whole genome shotgun (WGS) entry which is preliminary data.</text>
</comment>
<reference evidence="4" key="1">
    <citation type="journal article" date="2019" name="Int. J. Syst. Evol. Microbiol.">
        <title>The Global Catalogue of Microorganisms (GCM) 10K type strain sequencing project: providing services to taxonomists for standard genome sequencing and annotation.</title>
        <authorList>
            <consortium name="The Broad Institute Genomics Platform"/>
            <consortium name="The Broad Institute Genome Sequencing Center for Infectious Disease"/>
            <person name="Wu L."/>
            <person name="Ma J."/>
        </authorList>
    </citation>
    <scope>NUCLEOTIDE SEQUENCE [LARGE SCALE GENOMIC DNA]</scope>
    <source>
        <strain evidence="4">CGMCC 4.7241</strain>
    </source>
</reference>
<accession>A0ABV7YD39</accession>
<dbReference type="PANTHER" id="PTHR21064">
    <property type="entry name" value="AMINOGLYCOSIDE PHOSPHOTRANSFERASE DOMAIN-CONTAINING PROTEIN-RELATED"/>
    <property type="match status" value="1"/>
</dbReference>